<name>A0A5F7ZTR6_MACMU</name>
<dbReference type="GO" id="GO:0005615">
    <property type="term" value="C:extracellular space"/>
    <property type="evidence" value="ECO:0007669"/>
    <property type="project" value="InterPro"/>
</dbReference>
<evidence type="ECO:0000256" key="2">
    <source>
        <dbReference type="ARBA" id="ARBA00010448"/>
    </source>
</evidence>
<dbReference type="VEuPathDB" id="HostDB:ENSMMUG00000000988"/>
<evidence type="ECO:0000313" key="5">
    <source>
        <dbReference type="Ensembl" id="ENSMMUP00000068032.1"/>
    </source>
</evidence>
<dbReference type="InterPro" id="IPR008996">
    <property type="entry name" value="IL1/FGF"/>
</dbReference>
<dbReference type="GO" id="GO:0006955">
    <property type="term" value="P:immune response"/>
    <property type="evidence" value="ECO:0007669"/>
    <property type="project" value="InterPro"/>
</dbReference>
<dbReference type="Pfam" id="PF00340">
    <property type="entry name" value="IL1"/>
    <property type="match status" value="1"/>
</dbReference>
<reference evidence="5" key="2">
    <citation type="submission" date="2019-01" db="EMBL/GenBank/DDBJ databases">
        <authorList>
            <person name="Graves T."/>
            <person name="Eichler E.E."/>
            <person name="Wilson R.K."/>
        </authorList>
    </citation>
    <scope>NUCLEOTIDE SEQUENCE [LARGE SCALE GENOMIC DNA]</scope>
    <source>
        <strain evidence="5">17573</strain>
    </source>
</reference>
<dbReference type="Gene3D" id="2.80.10.50">
    <property type="match status" value="1"/>
</dbReference>
<dbReference type="PRINTS" id="PR00264">
    <property type="entry name" value="INTERLEUKIN1"/>
</dbReference>
<organism evidence="5 6">
    <name type="scientific">Macaca mulatta</name>
    <name type="common">Rhesus macaque</name>
    <dbReference type="NCBI Taxonomy" id="9544"/>
    <lineage>
        <taxon>Eukaryota</taxon>
        <taxon>Metazoa</taxon>
        <taxon>Chordata</taxon>
        <taxon>Craniata</taxon>
        <taxon>Vertebrata</taxon>
        <taxon>Euteleostomi</taxon>
        <taxon>Mammalia</taxon>
        <taxon>Eutheria</taxon>
        <taxon>Euarchontoglires</taxon>
        <taxon>Primates</taxon>
        <taxon>Haplorrhini</taxon>
        <taxon>Catarrhini</taxon>
        <taxon>Cercopithecidae</taxon>
        <taxon>Cercopithecinae</taxon>
        <taxon>Macaca</taxon>
    </lineage>
</organism>
<evidence type="ECO:0000256" key="3">
    <source>
        <dbReference type="ARBA" id="ARBA00022525"/>
    </source>
</evidence>
<sequence length="214" mass="24243">MTTLFFNKTLKPEKTDYVYVKHLFLEMKIAEPRGLMKKFIVVLYGKLRLCSWSLSELFSMSKSEMPQPVSIQDINHRVWVLQDQILIAVPRKDGVSPVTISLISCRHVETLEKDRGNPIYLGLNGLNLCLMCAKAGDQPTLQLKEKDIMDLYNQPEPVKSFLFYHSQSGRNSTFESVAFPGWFIAVSSEGGCPLILTQELGKANTTDFGLTMLF</sequence>
<reference evidence="5" key="4">
    <citation type="submission" date="2025-09" db="UniProtKB">
        <authorList>
            <consortium name="Ensembl"/>
        </authorList>
    </citation>
    <scope>IDENTIFICATION</scope>
    <source>
        <strain evidence="5">17573</strain>
    </source>
</reference>
<dbReference type="InterPro" id="IPR000975">
    <property type="entry name" value="IL-1_fam"/>
</dbReference>
<keyword evidence="3 4" id="KW-0964">Secreted</keyword>
<dbReference type="PANTHER" id="PTHR10078">
    <property type="entry name" value="INTERLEUKIN-1 FAMILY MEMBER"/>
    <property type="match status" value="1"/>
</dbReference>
<protein>
    <recommendedName>
        <fullName evidence="4">Interleukin-1</fullName>
    </recommendedName>
</protein>
<dbReference type="Proteomes" id="UP000006718">
    <property type="component" value="Chromosome 13"/>
</dbReference>
<dbReference type="GO" id="GO:0006954">
    <property type="term" value="P:inflammatory response"/>
    <property type="evidence" value="ECO:0007669"/>
    <property type="project" value="InterPro"/>
</dbReference>
<evidence type="ECO:0000256" key="1">
    <source>
        <dbReference type="ARBA" id="ARBA00004613"/>
    </source>
</evidence>
<gene>
    <name evidence="5 7" type="primary">IL36A</name>
</gene>
<accession>A0A5F7ZTR6</accession>
<evidence type="ECO:0000313" key="6">
    <source>
        <dbReference type="Proteomes" id="UP000006718"/>
    </source>
</evidence>
<evidence type="ECO:0000256" key="4">
    <source>
        <dbReference type="RuleBase" id="RU003753"/>
    </source>
</evidence>
<evidence type="ECO:0000313" key="7">
    <source>
        <dbReference type="VGNC" id="VGNC:73602"/>
    </source>
</evidence>
<dbReference type="PRINTS" id="PR01359">
    <property type="entry name" value="INTRLEUKIN1B"/>
</dbReference>
<comment type="similarity">
    <text evidence="2 4">Belongs to the IL-1 family.</text>
</comment>
<reference evidence="6" key="1">
    <citation type="journal article" date="2007" name="Science">
        <title>Evolutionary and biomedical insights from the rhesus macaque genome.</title>
        <authorList>
            <person name="Gibbs R.A."/>
            <person name="Rogers J."/>
            <person name="Katze M.G."/>
            <person name="Bumgarner R."/>
            <person name="Weinstock G.M."/>
            <person name="Mardis E.R."/>
            <person name="Remington K.A."/>
            <person name="Strausberg R.L."/>
            <person name="Venter J.C."/>
            <person name="Wilson R.K."/>
            <person name="Batzer M.A."/>
            <person name="Bustamante C.D."/>
            <person name="Eichler E.E."/>
            <person name="Hahn M.W."/>
            <person name="Hardison R.C."/>
            <person name="Makova K.D."/>
            <person name="Miller W."/>
            <person name="Milosavljevic A."/>
            <person name="Palermo R.E."/>
            <person name="Siepel A."/>
            <person name="Sikela J.M."/>
            <person name="Attaway T."/>
            <person name="Bell S."/>
            <person name="Bernard K.E."/>
            <person name="Buhay C.J."/>
            <person name="Chandrabose M.N."/>
            <person name="Dao M."/>
            <person name="Davis C."/>
            <person name="Delehaunty K.D."/>
            <person name="Ding Y."/>
            <person name="Dinh H.H."/>
            <person name="Dugan-Rocha S."/>
            <person name="Fulton L.A."/>
            <person name="Gabisi R.A."/>
            <person name="Garner T.T."/>
            <person name="Godfrey J."/>
            <person name="Hawes A.C."/>
            <person name="Hernandez J."/>
            <person name="Hines S."/>
            <person name="Holder M."/>
            <person name="Hume J."/>
            <person name="Jhangiani S.N."/>
            <person name="Joshi V."/>
            <person name="Khan Z.M."/>
            <person name="Kirkness E.F."/>
            <person name="Cree A."/>
            <person name="Fowler R.G."/>
            <person name="Lee S."/>
            <person name="Lewis L.R."/>
            <person name="Li Z."/>
            <person name="Liu Y.-S."/>
            <person name="Moore S.M."/>
            <person name="Muzny D."/>
            <person name="Nazareth L.V."/>
            <person name="Ngo D.N."/>
            <person name="Okwuonu G.O."/>
            <person name="Pai G."/>
            <person name="Parker D."/>
            <person name="Paul H.A."/>
            <person name="Pfannkoch C."/>
            <person name="Pohl C.S."/>
            <person name="Rogers Y.-H.C."/>
            <person name="Ruiz S.J."/>
            <person name="Sabo A."/>
            <person name="Santibanez J."/>
            <person name="Schneider B.W."/>
            <person name="Smith S.M."/>
            <person name="Sodergren E."/>
            <person name="Svatek A.F."/>
            <person name="Utterback T.R."/>
            <person name="Vattathil S."/>
            <person name="Warren W."/>
            <person name="White C.S."/>
            <person name="Chinwalla A.T."/>
            <person name="Feng Y."/>
            <person name="Halpern A.L."/>
            <person name="Hillier L.W."/>
            <person name="Huang X."/>
            <person name="Minx P."/>
            <person name="Nelson J.O."/>
            <person name="Pepin K.H."/>
            <person name="Qin X."/>
            <person name="Sutton G.G."/>
            <person name="Venter E."/>
            <person name="Walenz B.P."/>
            <person name="Wallis J.W."/>
            <person name="Worley K.C."/>
            <person name="Yang S.-P."/>
            <person name="Jones S.M."/>
            <person name="Marra M.A."/>
            <person name="Rocchi M."/>
            <person name="Schein J.E."/>
            <person name="Baertsch R."/>
            <person name="Clarke L."/>
            <person name="Csuros M."/>
            <person name="Glasscock J."/>
            <person name="Harris R.A."/>
            <person name="Havlak P."/>
            <person name="Jackson A.R."/>
            <person name="Jiang H."/>
            <person name="Liu Y."/>
            <person name="Messina D.N."/>
            <person name="Shen Y."/>
            <person name="Song H.X.-Z."/>
            <person name="Wylie T."/>
            <person name="Zhang L."/>
            <person name="Birney E."/>
            <person name="Han K."/>
            <person name="Konkel M.K."/>
            <person name="Lee J."/>
            <person name="Smit A.F.A."/>
            <person name="Ullmer B."/>
            <person name="Wang H."/>
            <person name="Xing J."/>
            <person name="Burhans R."/>
            <person name="Cheng Z."/>
            <person name="Karro J.E."/>
            <person name="Ma J."/>
            <person name="Raney B."/>
            <person name="She X."/>
            <person name="Cox M.J."/>
            <person name="Demuth J.P."/>
            <person name="Dumas L.J."/>
            <person name="Han S.-G."/>
            <person name="Hopkins J."/>
            <person name="Karimpour-Fard A."/>
            <person name="Kim Y.H."/>
            <person name="Pollack J.R."/>
            <person name="Vinar T."/>
            <person name="Addo-Quaye C."/>
            <person name="Degenhardt J."/>
            <person name="Denby A."/>
            <person name="Hubisz M.J."/>
            <person name="Indap A."/>
            <person name="Kosiol C."/>
            <person name="Lahn B.T."/>
            <person name="Lawson H.A."/>
            <person name="Marklein A."/>
            <person name="Nielsen R."/>
            <person name="Vallender E.J."/>
            <person name="Clark A.G."/>
            <person name="Ferguson B."/>
            <person name="Hernandez R.D."/>
            <person name="Hirani K."/>
            <person name="Kehrer-Sawatzki H."/>
            <person name="Kolb J."/>
            <person name="Patil S."/>
            <person name="Pu L.-L."/>
            <person name="Ren Y."/>
            <person name="Smith D.G."/>
            <person name="Wheeler D.A."/>
            <person name="Schenck I."/>
            <person name="Ball E.V."/>
            <person name="Chen R."/>
            <person name="Cooper D.N."/>
            <person name="Giardine B."/>
            <person name="Hsu F."/>
            <person name="Kent W.J."/>
            <person name="Lesk A."/>
            <person name="Nelson D.L."/>
            <person name="O'brien W.E."/>
            <person name="Pruefer K."/>
            <person name="Stenson P.D."/>
            <person name="Wallace J.C."/>
            <person name="Ke H."/>
            <person name="Liu X.-M."/>
            <person name="Wang P."/>
            <person name="Xiang A.P."/>
            <person name="Yang F."/>
            <person name="Barber G.P."/>
            <person name="Haussler D."/>
            <person name="Karolchik D."/>
            <person name="Kern A.D."/>
            <person name="Kuhn R.M."/>
            <person name="Smith K.E."/>
            <person name="Zwieg A.S."/>
        </authorList>
    </citation>
    <scope>NUCLEOTIDE SEQUENCE [LARGE SCALE GENOMIC DNA]</scope>
    <source>
        <strain evidence="6">17573</strain>
    </source>
</reference>
<dbReference type="VGNC" id="VGNC:73602">
    <property type="gene designation" value="IL36A"/>
</dbReference>
<dbReference type="PRINTS" id="PR01357">
    <property type="entry name" value="INTRLEUKN1AB"/>
</dbReference>
<dbReference type="OMA" id="QNIMDLY"/>
<dbReference type="GO" id="GO:0005149">
    <property type="term" value="F:interleukin-1 receptor binding"/>
    <property type="evidence" value="ECO:0007669"/>
    <property type="project" value="UniProtKB-UniRule"/>
</dbReference>
<dbReference type="PANTHER" id="PTHR10078:SF25">
    <property type="entry name" value="INTERLEUKIN-36 ALPHA"/>
    <property type="match status" value="1"/>
</dbReference>
<dbReference type="GO" id="GO:0005125">
    <property type="term" value="F:cytokine activity"/>
    <property type="evidence" value="ECO:0007669"/>
    <property type="project" value="UniProtKB-UniRule"/>
</dbReference>
<proteinExistence type="inferred from homology"/>
<dbReference type="Bgee" id="ENSMMUG00000000988">
    <property type="expression patterns" value="Expressed in spermatid"/>
</dbReference>
<dbReference type="Ensembl" id="ENSMMUT00000096945.1">
    <property type="protein sequence ID" value="ENSMMUP00000068032.1"/>
    <property type="gene ID" value="ENSMMUG00000000988.4"/>
</dbReference>
<dbReference type="SUPFAM" id="SSF50353">
    <property type="entry name" value="Cytokine"/>
    <property type="match status" value="1"/>
</dbReference>
<dbReference type="FunCoup" id="A0A5F7ZTR6">
    <property type="interactions" value="323"/>
</dbReference>
<dbReference type="GeneTree" id="ENSGT00950000182943"/>
<dbReference type="STRING" id="9544.ENSMMUP00000068032"/>
<keyword evidence="6" id="KW-1185">Reference proteome</keyword>
<reference evidence="5" key="3">
    <citation type="submission" date="2025-08" db="UniProtKB">
        <authorList>
            <consortium name="Ensembl"/>
        </authorList>
    </citation>
    <scope>IDENTIFICATION</scope>
    <source>
        <strain evidence="5">17573</strain>
    </source>
</reference>
<dbReference type="FunFam" id="2.80.10.50:FF:000013">
    <property type="entry name" value="Interleukin-1"/>
    <property type="match status" value="1"/>
</dbReference>
<dbReference type="SMART" id="SM00125">
    <property type="entry name" value="IL1"/>
    <property type="match status" value="1"/>
</dbReference>
<dbReference type="AlphaFoldDB" id="A0A5F7ZTR6"/>
<dbReference type="InParanoid" id="A0A5F7ZTR6"/>
<comment type="subcellular location">
    <subcellularLocation>
        <location evidence="1 4">Secreted</location>
    </subcellularLocation>
</comment>
<dbReference type="CDD" id="cd23300">
    <property type="entry name" value="beta-trefoil_IL36"/>
    <property type="match status" value="1"/>
</dbReference>